<keyword evidence="3" id="KW-0732">Signal</keyword>
<reference evidence="6" key="1">
    <citation type="submission" date="2018-12" db="EMBL/GenBank/DDBJ databases">
        <title>Tengunoibacter tsumagoiensis gen. nov., sp. nov., Dictyobacter kobayashii sp. nov., D. alpinus sp. nov., and D. joshuensis sp. nov. and description of Dictyobacteraceae fam. nov. within the order Ktedonobacterales isolated from Tengu-no-mugimeshi.</title>
        <authorList>
            <person name="Wang C.M."/>
            <person name="Zheng Y."/>
            <person name="Sakai Y."/>
            <person name="Toyoda A."/>
            <person name="Minakuchi Y."/>
            <person name="Abe K."/>
            <person name="Yokota A."/>
            <person name="Yabe S."/>
        </authorList>
    </citation>
    <scope>NUCLEOTIDE SEQUENCE [LARGE SCALE GENOMIC DNA]</scope>
    <source>
        <strain evidence="6">Uno16</strain>
    </source>
</reference>
<keyword evidence="2" id="KW-0186">Copper</keyword>
<accession>A0A402BEW7</accession>
<dbReference type="GO" id="GO:0005507">
    <property type="term" value="F:copper ion binding"/>
    <property type="evidence" value="ECO:0007669"/>
    <property type="project" value="InterPro"/>
</dbReference>
<dbReference type="GO" id="GO:0009055">
    <property type="term" value="F:electron transfer activity"/>
    <property type="evidence" value="ECO:0007669"/>
    <property type="project" value="InterPro"/>
</dbReference>
<dbReference type="AlphaFoldDB" id="A0A402BEW7"/>
<dbReference type="OrthoDB" id="162414at2"/>
<evidence type="ECO:0000256" key="1">
    <source>
        <dbReference type="ARBA" id="ARBA00022723"/>
    </source>
</evidence>
<dbReference type="Pfam" id="PF00127">
    <property type="entry name" value="Copper-bind"/>
    <property type="match status" value="1"/>
</dbReference>
<feature type="signal peptide" evidence="3">
    <location>
        <begin position="1"/>
        <end position="21"/>
    </location>
</feature>
<dbReference type="Proteomes" id="UP000287171">
    <property type="component" value="Unassembled WGS sequence"/>
</dbReference>
<feature type="domain" description="Blue (type 1) copper" evidence="4">
    <location>
        <begin position="36"/>
        <end position="124"/>
    </location>
</feature>
<evidence type="ECO:0000313" key="6">
    <source>
        <dbReference type="Proteomes" id="UP000287171"/>
    </source>
</evidence>
<protein>
    <recommendedName>
        <fullName evidence="4">Blue (type 1) copper domain-containing protein</fullName>
    </recommendedName>
</protein>
<sequence>MKKIFFPLILSIVMLFSAACATGASNSGPATIHLTDQNFAQASITVNKGSSLTVIDDTATPHTISNGSWSGADAKPAQEKGAPTVSGLQFNGHDTQSIGPFATAGTYHLYCSIHQGMNLTVIVQ</sequence>
<dbReference type="InterPro" id="IPR008972">
    <property type="entry name" value="Cupredoxin"/>
</dbReference>
<dbReference type="Gene3D" id="2.60.40.420">
    <property type="entry name" value="Cupredoxins - blue copper proteins"/>
    <property type="match status" value="1"/>
</dbReference>
<keyword evidence="6" id="KW-1185">Reference proteome</keyword>
<dbReference type="InterPro" id="IPR000923">
    <property type="entry name" value="BlueCu_1"/>
</dbReference>
<evidence type="ECO:0000256" key="3">
    <source>
        <dbReference type="SAM" id="SignalP"/>
    </source>
</evidence>
<dbReference type="RefSeq" id="WP_126630086.1">
    <property type="nucleotide sequence ID" value="NZ_BIFT01000002.1"/>
</dbReference>
<evidence type="ECO:0000259" key="4">
    <source>
        <dbReference type="Pfam" id="PF00127"/>
    </source>
</evidence>
<evidence type="ECO:0000313" key="5">
    <source>
        <dbReference type="EMBL" id="GCE29905.1"/>
    </source>
</evidence>
<proteinExistence type="predicted"/>
<dbReference type="EMBL" id="BIFT01000002">
    <property type="protein sequence ID" value="GCE29905.1"/>
    <property type="molecule type" value="Genomic_DNA"/>
</dbReference>
<name>A0A402BEW7_9CHLR</name>
<feature type="chain" id="PRO_5019513746" description="Blue (type 1) copper domain-containing protein" evidence="3">
    <location>
        <begin position="22"/>
        <end position="124"/>
    </location>
</feature>
<dbReference type="PROSITE" id="PS51257">
    <property type="entry name" value="PROKAR_LIPOPROTEIN"/>
    <property type="match status" value="1"/>
</dbReference>
<keyword evidence="1" id="KW-0479">Metal-binding</keyword>
<gene>
    <name evidence="5" type="ORF">KDA_53890</name>
</gene>
<comment type="caution">
    <text evidence="5">The sequence shown here is derived from an EMBL/GenBank/DDBJ whole genome shotgun (WGS) entry which is preliminary data.</text>
</comment>
<evidence type="ECO:0000256" key="2">
    <source>
        <dbReference type="ARBA" id="ARBA00023008"/>
    </source>
</evidence>
<organism evidence="5 6">
    <name type="scientific">Dictyobacter alpinus</name>
    <dbReference type="NCBI Taxonomy" id="2014873"/>
    <lineage>
        <taxon>Bacteria</taxon>
        <taxon>Bacillati</taxon>
        <taxon>Chloroflexota</taxon>
        <taxon>Ktedonobacteria</taxon>
        <taxon>Ktedonobacterales</taxon>
        <taxon>Dictyobacteraceae</taxon>
        <taxon>Dictyobacter</taxon>
    </lineage>
</organism>
<dbReference type="SUPFAM" id="SSF49503">
    <property type="entry name" value="Cupredoxins"/>
    <property type="match status" value="1"/>
</dbReference>